<comment type="caution">
    <text evidence="2">The sequence shown here is derived from an EMBL/GenBank/DDBJ whole genome shotgun (WGS) entry which is preliminary data.</text>
</comment>
<feature type="compositionally biased region" description="Basic and acidic residues" evidence="1">
    <location>
        <begin position="936"/>
        <end position="957"/>
    </location>
</feature>
<feature type="compositionally biased region" description="Basic and acidic residues" evidence="1">
    <location>
        <begin position="446"/>
        <end position="473"/>
    </location>
</feature>
<name>A0A482XFJ4_LAOST</name>
<accession>A0A482XFJ4</accession>
<sequence>MLNVESIGPLQDEDSITLDDSKDFVEELPQFPFLINPIHCYNSKDNMSKATKKDDKQESSSESGGIFGFLNSIRAGCSRFQNRRNSDDDSAKNNNNKSSPQQQKSPIKSSGNDGPHDRYGTLGKEGLQQLNEQRELEKLRKRQSQQPSKTMTPIEKLREEQEQLKKQDKAGKGKPLDASNIGPAKKPKLDNKDNQVEKADASNFPEDNKLKSSPVDGGKSQIPNKELSPNVSNIGKEREMKGKDKEGEKHPDMNKSDIQQPINEMPPERKRQLKPSNDESPLKERKKPDQSASSVTPDGGNAEMRRNAPTPSSAGTIPAKENQLKQDNDKKPLEEKGKADKLASNLSPDANQTAEKRNDMKKPKLKPSNDESPLKERKKPDQSASNVTPDGGNAEMKRNAPTPSPAGTIPAKENQLKQDNDKKPLEEKGKADKLASNLSPDANQTAEKRNDMKKPKLKPSNDESPLKERKKPDQSASNVTPDGGNAEMKRNAPTPSPAGTIPAKENQLKQDNDKKPLEEKGKADKLASNLSPDANQTAEKRNDMKKPIQEPPQADRMQIQQSGQPNKQNVGENEFNPIKENERAKKDAYGIPSNVRSAEPQNENQSKMQKANDPDLSKRSERPGKKSEEMNLSKNDQKIQEKPAKDTRKVDKLGRDVSEPVADSGTTEGGKVKESPVQPSSEMSKVQGKRDPINATTPDKADGQPHDSLKGPQTQPKSGIDKSDLDRRPESTKKDKPDGQPYGNLKGPQTQPKSGIDKSDLDRRPESTKKDTDDTSKVDLKKQEKPVKGADGQPRDNLKGPQTQPKSEIDKPSDEADGQPRDNSKGPQQTQPKSGIDKSDLDRRPKSTKKEPDVTSKVGLKKQERPVKEDPTKGGLESMLKVPVPHLPVSPAASEKETPAHMKGTEPKKSREKPESDVSTISSRSSLNYDSNETLRPSDESSAVDDKGKPREKPKEVPKKRKLADSNKAFPYDPEIIRERLKNQIKTLREEGCYTDSELDDMDDEIYQTVMSYGAQTTSGKMSITSESSLSLPSLSSQLSSFSSSSNVVKDLWTVLRKRSKSELNVVVRPVKRNRADRPMVTTGKMTTIGEAQYVDYESTAFDLNLPTKYKVSTEEVEGTLLMNFDPERKAMSGDKCFRLYKHPERGHQISIPISDLQIPVFVYETDNDPEGILVTDQVIRSKLQVCLEVASMYYDEISVKRGRLLVHLAEYAPSSVIGFLRQLAEAIVNRRINSKPKINGFLNKCHEMSSADRTILKKDLGDKPELDNFRLLSRLKTKVFSEFYRRVGYWELVEGEKEVSHKHLFLIRHMPRLYKTGLYPFIDFISEYIANNQIRTLDQLEVALIRFLVCSDGVITKSEFNTFCDFGLKKKC</sequence>
<feature type="compositionally biased region" description="Basic and acidic residues" evidence="1">
    <location>
        <begin position="719"/>
        <end position="738"/>
    </location>
</feature>
<feature type="compositionally biased region" description="Basic and acidic residues" evidence="1">
    <location>
        <begin position="755"/>
        <end position="798"/>
    </location>
</feature>
<feature type="compositionally biased region" description="Low complexity" evidence="1">
    <location>
        <begin position="92"/>
        <end position="110"/>
    </location>
</feature>
<feature type="compositionally biased region" description="Basic and acidic residues" evidence="1">
    <location>
        <begin position="266"/>
        <end position="289"/>
    </location>
</feature>
<keyword evidence="3" id="KW-1185">Reference proteome</keyword>
<feature type="compositionally biased region" description="Basic and acidic residues" evidence="1">
    <location>
        <begin position="699"/>
        <end position="709"/>
    </location>
</feature>
<reference evidence="2 3" key="1">
    <citation type="journal article" date="2017" name="Gigascience">
        <title>Genome sequence of the small brown planthopper, Laodelphax striatellus.</title>
        <authorList>
            <person name="Zhu J."/>
            <person name="Jiang F."/>
            <person name="Wang X."/>
            <person name="Yang P."/>
            <person name="Bao Y."/>
            <person name="Zhao W."/>
            <person name="Wang W."/>
            <person name="Lu H."/>
            <person name="Wang Q."/>
            <person name="Cui N."/>
            <person name="Li J."/>
            <person name="Chen X."/>
            <person name="Luo L."/>
            <person name="Yu J."/>
            <person name="Kang L."/>
            <person name="Cui F."/>
        </authorList>
    </citation>
    <scope>NUCLEOTIDE SEQUENCE [LARGE SCALE GENOMIC DNA]</scope>
    <source>
        <strain evidence="2">Lst14</strain>
    </source>
</reference>
<feature type="compositionally biased region" description="Basic and acidic residues" evidence="1">
    <location>
        <begin position="414"/>
        <end position="433"/>
    </location>
</feature>
<dbReference type="InParanoid" id="A0A482XFJ4"/>
<dbReference type="STRING" id="195883.A0A482XFJ4"/>
<feature type="compositionally biased region" description="Polar residues" evidence="1">
    <location>
        <begin position="917"/>
        <end position="935"/>
    </location>
</feature>
<evidence type="ECO:0000313" key="3">
    <source>
        <dbReference type="Proteomes" id="UP000291343"/>
    </source>
</evidence>
<organism evidence="2 3">
    <name type="scientific">Laodelphax striatellus</name>
    <name type="common">Small brown planthopper</name>
    <name type="synonym">Delphax striatella</name>
    <dbReference type="NCBI Taxonomy" id="195883"/>
    <lineage>
        <taxon>Eukaryota</taxon>
        <taxon>Metazoa</taxon>
        <taxon>Ecdysozoa</taxon>
        <taxon>Arthropoda</taxon>
        <taxon>Hexapoda</taxon>
        <taxon>Insecta</taxon>
        <taxon>Pterygota</taxon>
        <taxon>Neoptera</taxon>
        <taxon>Paraneoptera</taxon>
        <taxon>Hemiptera</taxon>
        <taxon>Auchenorrhyncha</taxon>
        <taxon>Fulgoroidea</taxon>
        <taxon>Delphacidae</taxon>
        <taxon>Criomorphinae</taxon>
        <taxon>Laodelphax</taxon>
    </lineage>
</organism>
<feature type="compositionally biased region" description="Basic and acidic residues" evidence="1">
    <location>
        <begin position="577"/>
        <end position="588"/>
    </location>
</feature>
<feature type="compositionally biased region" description="Basic and acidic residues" evidence="1">
    <location>
        <begin position="538"/>
        <end position="548"/>
    </location>
</feature>
<feature type="compositionally biased region" description="Basic and acidic residues" evidence="1">
    <location>
        <begin position="807"/>
        <end position="824"/>
    </location>
</feature>
<evidence type="ECO:0000313" key="2">
    <source>
        <dbReference type="EMBL" id="RZF44507.1"/>
    </source>
</evidence>
<evidence type="ECO:0000256" key="1">
    <source>
        <dbReference type="SAM" id="MobiDB-lite"/>
    </source>
</evidence>
<feature type="compositionally biased region" description="Basic and acidic residues" evidence="1">
    <location>
        <begin position="861"/>
        <end position="872"/>
    </location>
</feature>
<gene>
    <name evidence="2" type="ORF">LSTR_LSTR002280</name>
</gene>
<protein>
    <submittedName>
        <fullName evidence="2">Uncharacterized protein</fullName>
    </submittedName>
</protein>
<dbReference type="Proteomes" id="UP000291343">
    <property type="component" value="Unassembled WGS sequence"/>
</dbReference>
<feature type="compositionally biased region" description="Basic and acidic residues" evidence="1">
    <location>
        <begin position="187"/>
        <end position="210"/>
    </location>
</feature>
<feature type="compositionally biased region" description="Basic and acidic residues" evidence="1">
    <location>
        <begin position="155"/>
        <end position="175"/>
    </location>
</feature>
<feature type="compositionally biased region" description="Basic and acidic residues" evidence="1">
    <location>
        <begin position="506"/>
        <end position="525"/>
    </location>
</feature>
<proteinExistence type="predicted"/>
<feature type="compositionally biased region" description="Polar residues" evidence="1">
    <location>
        <begin position="436"/>
        <end position="445"/>
    </location>
</feature>
<feature type="region of interest" description="Disordered" evidence="1">
    <location>
        <begin position="42"/>
        <end position="968"/>
    </location>
</feature>
<dbReference type="OrthoDB" id="10581758at2759"/>
<feature type="compositionally biased region" description="Polar residues" evidence="1">
    <location>
        <begin position="344"/>
        <end position="353"/>
    </location>
</feature>
<feature type="compositionally biased region" description="Polar residues" evidence="1">
    <location>
        <begin position="221"/>
        <end position="233"/>
    </location>
</feature>
<feature type="compositionally biased region" description="Polar residues" evidence="1">
    <location>
        <begin position="558"/>
        <end position="571"/>
    </location>
</feature>
<feature type="compositionally biased region" description="Basic and acidic residues" evidence="1">
    <location>
        <begin position="354"/>
        <end position="381"/>
    </location>
</feature>
<feature type="compositionally biased region" description="Basic and acidic residues" evidence="1">
    <location>
        <begin position="235"/>
        <end position="255"/>
    </location>
</feature>
<feature type="compositionally biased region" description="Basic and acidic residues" evidence="1">
    <location>
        <begin position="894"/>
        <end position="916"/>
    </location>
</feature>
<feature type="compositionally biased region" description="Basic and acidic residues" evidence="1">
    <location>
        <begin position="610"/>
        <end position="658"/>
    </location>
</feature>
<feature type="compositionally biased region" description="Polar residues" evidence="1">
    <location>
        <begin position="594"/>
        <end position="609"/>
    </location>
</feature>
<feature type="compositionally biased region" description="Basic and acidic residues" evidence="1">
    <location>
        <begin position="322"/>
        <end position="341"/>
    </location>
</feature>
<feature type="compositionally biased region" description="Polar residues" evidence="1">
    <location>
        <begin position="528"/>
        <end position="537"/>
    </location>
</feature>
<dbReference type="EMBL" id="QKKF02010496">
    <property type="protein sequence ID" value="RZF44507.1"/>
    <property type="molecule type" value="Genomic_DNA"/>
</dbReference>
<feature type="compositionally biased region" description="Basic and acidic residues" evidence="1">
    <location>
        <begin position="835"/>
        <end position="854"/>
    </location>
</feature>